<dbReference type="Gene3D" id="3.40.50.300">
    <property type="entry name" value="P-loop containing nucleotide triphosphate hydrolases"/>
    <property type="match status" value="1"/>
</dbReference>
<dbReference type="SMART" id="SM00490">
    <property type="entry name" value="HELICc"/>
    <property type="match status" value="1"/>
</dbReference>
<dbReference type="CDD" id="cd18793">
    <property type="entry name" value="SF2_C_SNF"/>
    <property type="match status" value="1"/>
</dbReference>
<name>A0ABC8TVZ7_9AQUA</name>
<dbReference type="PROSITE" id="PS51194">
    <property type="entry name" value="HELICASE_CTER"/>
    <property type="match status" value="1"/>
</dbReference>
<evidence type="ECO:0000313" key="4">
    <source>
        <dbReference type="Proteomes" id="UP001642360"/>
    </source>
</evidence>
<dbReference type="PANTHER" id="PTHR45629">
    <property type="entry name" value="SNF2/RAD54 FAMILY MEMBER"/>
    <property type="match status" value="1"/>
</dbReference>
<comment type="caution">
    <text evidence="3">The sequence shown here is derived from an EMBL/GenBank/DDBJ whole genome shotgun (WGS) entry which is preliminary data.</text>
</comment>
<proteinExistence type="predicted"/>
<organism evidence="3 4">
    <name type="scientific">Ilex paraguariensis</name>
    <name type="common">yerba mate</name>
    <dbReference type="NCBI Taxonomy" id="185542"/>
    <lineage>
        <taxon>Eukaryota</taxon>
        <taxon>Viridiplantae</taxon>
        <taxon>Streptophyta</taxon>
        <taxon>Embryophyta</taxon>
        <taxon>Tracheophyta</taxon>
        <taxon>Spermatophyta</taxon>
        <taxon>Magnoliopsida</taxon>
        <taxon>eudicotyledons</taxon>
        <taxon>Gunneridae</taxon>
        <taxon>Pentapetalae</taxon>
        <taxon>asterids</taxon>
        <taxon>campanulids</taxon>
        <taxon>Aquifoliales</taxon>
        <taxon>Aquifoliaceae</taxon>
        <taxon>Ilex</taxon>
    </lineage>
</organism>
<evidence type="ECO:0000256" key="1">
    <source>
        <dbReference type="ARBA" id="ARBA00022801"/>
    </source>
</evidence>
<sequence>ILKICDHPLLLTKRAAEDVLEGMESSLNQEDRGIAAKLAMHIADVRERFDFVEKHDNVSCKISFILNLLDDLIPKGHTESLISIGYYFLRIDGTTKAADRVKIVKDFQEGIGAPIFLLTSQVGGLGLTLTKADRVIVVDPAWNPSTDNQSVDRAYRIGQNKDVLVYRLMTCGTVEEKIYRKQIFKGGLFKTATEHKEQIRYFSQQDLRELFSLPKQGFDVSPTQQQLHEEHDRLHTMIESLKGHIDFLETLGIAGVSHHSLLFSKTAPVPVAQEDEEVIRVKGTTIVGNSSGSSSSLQYNVEGSAYAFKPKDVKLPTKNASPNCASEPTETEIRERIKRLSQIVANKITVTKLPDKGERIQKQIAELNLQLEQIRTAKRTEKEIVHLDDISGDLQRVLNV</sequence>
<dbReference type="AlphaFoldDB" id="A0ABC8TVZ7"/>
<accession>A0ABC8TVZ7</accession>
<keyword evidence="1" id="KW-0378">Hydrolase</keyword>
<dbReference type="Pfam" id="PF00271">
    <property type="entry name" value="Helicase_C"/>
    <property type="match status" value="1"/>
</dbReference>
<reference evidence="3 4" key="1">
    <citation type="submission" date="2024-02" db="EMBL/GenBank/DDBJ databases">
        <authorList>
            <person name="Vignale AGUSTIN F."/>
            <person name="Sosa J E."/>
            <person name="Modenutti C."/>
        </authorList>
    </citation>
    <scope>NUCLEOTIDE SEQUENCE [LARGE SCALE GENOMIC DNA]</scope>
</reference>
<dbReference type="InterPro" id="IPR001650">
    <property type="entry name" value="Helicase_C-like"/>
</dbReference>
<dbReference type="InterPro" id="IPR049730">
    <property type="entry name" value="SNF2/RAD54-like_C"/>
</dbReference>
<dbReference type="InterPro" id="IPR050496">
    <property type="entry name" value="SNF2_RAD54_helicase_repair"/>
</dbReference>
<dbReference type="Proteomes" id="UP001642360">
    <property type="component" value="Unassembled WGS sequence"/>
</dbReference>
<dbReference type="PANTHER" id="PTHR45629:SF7">
    <property type="entry name" value="DNA EXCISION REPAIR PROTEIN ERCC-6-RELATED"/>
    <property type="match status" value="1"/>
</dbReference>
<protein>
    <recommendedName>
        <fullName evidence="2">Helicase C-terminal domain-containing protein</fullName>
    </recommendedName>
</protein>
<dbReference type="InterPro" id="IPR027417">
    <property type="entry name" value="P-loop_NTPase"/>
</dbReference>
<gene>
    <name evidence="3" type="ORF">ILEXP_LOCUS40542</name>
</gene>
<keyword evidence="4" id="KW-1185">Reference proteome</keyword>
<feature type="non-terminal residue" evidence="3">
    <location>
        <position position="1"/>
    </location>
</feature>
<evidence type="ECO:0000259" key="2">
    <source>
        <dbReference type="PROSITE" id="PS51194"/>
    </source>
</evidence>
<dbReference type="SUPFAM" id="SSF52540">
    <property type="entry name" value="P-loop containing nucleoside triphosphate hydrolases"/>
    <property type="match status" value="1"/>
</dbReference>
<dbReference type="EMBL" id="CAUOFW020005631">
    <property type="protein sequence ID" value="CAK9171014.1"/>
    <property type="molecule type" value="Genomic_DNA"/>
</dbReference>
<feature type="domain" description="Helicase C-terminal" evidence="2">
    <location>
        <begin position="44"/>
        <end position="208"/>
    </location>
</feature>
<dbReference type="GO" id="GO:0016787">
    <property type="term" value="F:hydrolase activity"/>
    <property type="evidence" value="ECO:0007669"/>
    <property type="project" value="UniProtKB-KW"/>
</dbReference>
<evidence type="ECO:0000313" key="3">
    <source>
        <dbReference type="EMBL" id="CAK9171014.1"/>
    </source>
</evidence>